<dbReference type="InterPro" id="IPR000595">
    <property type="entry name" value="cNMP-bd_dom"/>
</dbReference>
<dbReference type="CDD" id="cd00038">
    <property type="entry name" value="CAP_ED"/>
    <property type="match status" value="1"/>
</dbReference>
<dbReference type="InterPro" id="IPR018490">
    <property type="entry name" value="cNMP-bd_dom_sf"/>
</dbReference>
<dbReference type="Pfam" id="PF13545">
    <property type="entry name" value="HTH_Crp_2"/>
    <property type="match status" value="1"/>
</dbReference>
<evidence type="ECO:0000259" key="6">
    <source>
        <dbReference type="PROSITE" id="PS51063"/>
    </source>
</evidence>
<protein>
    <submittedName>
        <fullName evidence="7">CRP/FNR family transcriptional regulator</fullName>
    </submittedName>
</protein>
<dbReference type="Gene3D" id="1.10.10.10">
    <property type="entry name" value="Winged helix-like DNA-binding domain superfamily/Winged helix DNA-binding domain"/>
    <property type="match status" value="1"/>
</dbReference>
<keyword evidence="1" id="KW-0805">Transcription regulation</keyword>
<dbReference type="SMART" id="SM00419">
    <property type="entry name" value="HTH_CRP"/>
    <property type="match status" value="1"/>
</dbReference>
<keyword evidence="4" id="KW-0804">Transcription</keyword>
<dbReference type="PANTHER" id="PTHR24567">
    <property type="entry name" value="CRP FAMILY TRANSCRIPTIONAL REGULATORY PROTEIN"/>
    <property type="match status" value="1"/>
</dbReference>
<dbReference type="SUPFAM" id="SSF46785">
    <property type="entry name" value="Winged helix' DNA-binding domain"/>
    <property type="match status" value="1"/>
</dbReference>
<feature type="domain" description="HTH crp-type" evidence="6">
    <location>
        <begin position="162"/>
        <end position="235"/>
    </location>
</feature>
<evidence type="ECO:0000259" key="5">
    <source>
        <dbReference type="PROSITE" id="PS50042"/>
    </source>
</evidence>
<dbReference type="PANTHER" id="PTHR24567:SF74">
    <property type="entry name" value="HTH-TYPE TRANSCRIPTIONAL REGULATOR ARCR"/>
    <property type="match status" value="1"/>
</dbReference>
<evidence type="ECO:0000256" key="1">
    <source>
        <dbReference type="ARBA" id="ARBA00023015"/>
    </source>
</evidence>
<feature type="domain" description="Cyclic nucleotide-binding" evidence="5">
    <location>
        <begin position="23"/>
        <end position="106"/>
    </location>
</feature>
<dbReference type="GO" id="GO:0003677">
    <property type="term" value="F:DNA binding"/>
    <property type="evidence" value="ECO:0007669"/>
    <property type="project" value="UniProtKB-KW"/>
</dbReference>
<keyword evidence="2" id="KW-0238">DNA-binding</keyword>
<sequence>MSVKIRLTRLEDESKNDFEVKYMLTKVKPTHSLEIKELLKFADRKIRSERGTYLFQEGMIAEELYIIVSGRVQISKITSDGRELSLRICGENDICGELTLFTDNPRYLLSAKVLEEGEIVAIKKDVIESEIFQNSKLAFEFMKWMSDHFRKTQTKFRDLVLNGKRGALFSTLIRMSNSYGIHKENEILIDLPLTNQELANFCGTSRESTNRILSELKKDKIIHIKKGKISILDLQYLKDEIGCENCPAVYCNIE</sequence>
<dbReference type="InterPro" id="IPR014710">
    <property type="entry name" value="RmlC-like_jellyroll"/>
</dbReference>
<dbReference type="Pfam" id="PF00027">
    <property type="entry name" value="cNMP_binding"/>
    <property type="match status" value="1"/>
</dbReference>
<dbReference type="InterPro" id="IPR036390">
    <property type="entry name" value="WH_DNA-bd_sf"/>
</dbReference>
<dbReference type="GO" id="GO:0005829">
    <property type="term" value="C:cytosol"/>
    <property type="evidence" value="ECO:0007669"/>
    <property type="project" value="TreeGrafter"/>
</dbReference>
<evidence type="ECO:0000313" key="7">
    <source>
        <dbReference type="EMBL" id="NYE05519.1"/>
    </source>
</evidence>
<dbReference type="PROSITE" id="PS50042">
    <property type="entry name" value="CNMP_BINDING_3"/>
    <property type="match status" value="1"/>
</dbReference>
<dbReference type="Proteomes" id="UP000548423">
    <property type="component" value="Unassembled WGS sequence"/>
</dbReference>
<gene>
    <name evidence="7" type="ORF">F4694_002272</name>
</gene>
<dbReference type="GO" id="GO:0003700">
    <property type="term" value="F:DNA-binding transcription factor activity"/>
    <property type="evidence" value="ECO:0007669"/>
    <property type="project" value="InterPro"/>
</dbReference>
<evidence type="ECO:0000256" key="3">
    <source>
        <dbReference type="ARBA" id="ARBA00023159"/>
    </source>
</evidence>
<dbReference type="InterPro" id="IPR036388">
    <property type="entry name" value="WH-like_DNA-bd_sf"/>
</dbReference>
<accession>A0A852TC08</accession>
<comment type="caution">
    <text evidence="7">The sequence shown here is derived from an EMBL/GenBank/DDBJ whole genome shotgun (WGS) entry which is preliminary data.</text>
</comment>
<dbReference type="EMBL" id="JACCBX010000004">
    <property type="protein sequence ID" value="NYE05519.1"/>
    <property type="molecule type" value="Genomic_DNA"/>
</dbReference>
<keyword evidence="3" id="KW-0010">Activator</keyword>
<organism evidence="7 8">
    <name type="scientific">Neobacillus niacini</name>
    <dbReference type="NCBI Taxonomy" id="86668"/>
    <lineage>
        <taxon>Bacteria</taxon>
        <taxon>Bacillati</taxon>
        <taxon>Bacillota</taxon>
        <taxon>Bacilli</taxon>
        <taxon>Bacillales</taxon>
        <taxon>Bacillaceae</taxon>
        <taxon>Neobacillus</taxon>
    </lineage>
</organism>
<dbReference type="SUPFAM" id="SSF51206">
    <property type="entry name" value="cAMP-binding domain-like"/>
    <property type="match status" value="1"/>
</dbReference>
<proteinExistence type="predicted"/>
<reference evidence="8" key="2">
    <citation type="submission" date="2020-08" db="EMBL/GenBank/DDBJ databases">
        <title>The Agave Microbiome: Exploring the role of microbial communities in plant adaptations to desert environments.</title>
        <authorList>
            <person name="Partida-Martinez L.P."/>
        </authorList>
    </citation>
    <scope>NUCLEOTIDE SEQUENCE [LARGE SCALE GENOMIC DNA]</scope>
    <source>
        <strain evidence="8">AT2.8</strain>
    </source>
</reference>
<dbReference type="InterPro" id="IPR018335">
    <property type="entry name" value="Tscrpt_reg_HTH_Crp-type_CS"/>
</dbReference>
<evidence type="ECO:0000313" key="8">
    <source>
        <dbReference type="Proteomes" id="UP000548423"/>
    </source>
</evidence>
<dbReference type="InterPro" id="IPR012318">
    <property type="entry name" value="HTH_CRP"/>
</dbReference>
<evidence type="ECO:0000256" key="4">
    <source>
        <dbReference type="ARBA" id="ARBA00023163"/>
    </source>
</evidence>
<dbReference type="PROSITE" id="PS00042">
    <property type="entry name" value="HTH_CRP_1"/>
    <property type="match status" value="1"/>
</dbReference>
<dbReference type="InterPro" id="IPR050397">
    <property type="entry name" value="Env_Response_Regulators"/>
</dbReference>
<dbReference type="Gene3D" id="2.60.120.10">
    <property type="entry name" value="Jelly Rolls"/>
    <property type="match status" value="1"/>
</dbReference>
<dbReference type="SMART" id="SM00100">
    <property type="entry name" value="cNMP"/>
    <property type="match status" value="1"/>
</dbReference>
<dbReference type="AlphaFoldDB" id="A0A852TC08"/>
<dbReference type="PROSITE" id="PS51063">
    <property type="entry name" value="HTH_CRP_2"/>
    <property type="match status" value="1"/>
</dbReference>
<name>A0A852TC08_9BACI</name>
<dbReference type="PRINTS" id="PR00034">
    <property type="entry name" value="HTHCRP"/>
</dbReference>
<evidence type="ECO:0000256" key="2">
    <source>
        <dbReference type="ARBA" id="ARBA00023125"/>
    </source>
</evidence>
<reference evidence="8" key="1">
    <citation type="submission" date="2020-07" db="EMBL/GenBank/DDBJ databases">
        <authorList>
            <person name="Partida-Martinez L."/>
            <person name="Huntemann M."/>
            <person name="Clum A."/>
            <person name="Wang J."/>
            <person name="Palaniappan K."/>
            <person name="Ritter S."/>
            <person name="Chen I.-M."/>
            <person name="Stamatis D."/>
            <person name="Reddy T."/>
            <person name="O'Malley R."/>
            <person name="Daum C."/>
            <person name="Shapiro N."/>
            <person name="Ivanova N."/>
            <person name="Kyrpides N."/>
            <person name="Woyke T."/>
        </authorList>
    </citation>
    <scope>NUCLEOTIDE SEQUENCE [LARGE SCALE GENOMIC DNA]</scope>
    <source>
        <strain evidence="8">AT2.8</strain>
    </source>
</reference>